<proteinExistence type="predicted"/>
<evidence type="ECO:0000256" key="3">
    <source>
        <dbReference type="ARBA" id="ARBA00022801"/>
    </source>
</evidence>
<dbReference type="PANTHER" id="PTHR30404">
    <property type="entry name" value="N-ACETYLMURAMOYL-L-ALANINE AMIDASE"/>
    <property type="match status" value="1"/>
</dbReference>
<dbReference type="SMART" id="SM00646">
    <property type="entry name" value="Ami_3"/>
    <property type="match status" value="1"/>
</dbReference>
<feature type="signal peptide" evidence="5">
    <location>
        <begin position="1"/>
        <end position="20"/>
    </location>
</feature>
<dbReference type="EMBL" id="DRMH01000030">
    <property type="protein sequence ID" value="HFC97396.1"/>
    <property type="molecule type" value="Genomic_DNA"/>
</dbReference>
<protein>
    <recommendedName>
        <fullName evidence="2">N-acetylmuramoyl-L-alanine amidase</fullName>
        <ecNumber evidence="2">3.5.1.28</ecNumber>
    </recommendedName>
</protein>
<comment type="caution">
    <text evidence="7">The sequence shown here is derived from an EMBL/GenBank/DDBJ whole genome shotgun (WGS) entry which is preliminary data.</text>
</comment>
<dbReference type="Proteomes" id="UP000886043">
    <property type="component" value="Unassembled WGS sequence"/>
</dbReference>
<dbReference type="AlphaFoldDB" id="A0A7C3CK03"/>
<feature type="region of interest" description="Disordered" evidence="4">
    <location>
        <begin position="150"/>
        <end position="180"/>
    </location>
</feature>
<dbReference type="GO" id="GO:0008745">
    <property type="term" value="F:N-acetylmuramoyl-L-alanine amidase activity"/>
    <property type="evidence" value="ECO:0007669"/>
    <property type="project" value="UniProtKB-EC"/>
</dbReference>
<dbReference type="Pfam" id="PF01520">
    <property type="entry name" value="Amidase_3"/>
    <property type="match status" value="1"/>
</dbReference>
<dbReference type="FunFam" id="3.40.630.40:FF:000005">
    <property type="entry name" value="N-acetylmuramoyl-L-alanine amidase (AmiA)"/>
    <property type="match status" value="1"/>
</dbReference>
<dbReference type="SUPFAM" id="SSF53187">
    <property type="entry name" value="Zn-dependent exopeptidases"/>
    <property type="match status" value="1"/>
</dbReference>
<reference evidence="7" key="1">
    <citation type="journal article" date="2020" name="mSystems">
        <title>Genome- and Community-Level Interaction Insights into Carbon Utilization and Element Cycling Functions of Hydrothermarchaeota in Hydrothermal Sediment.</title>
        <authorList>
            <person name="Zhou Z."/>
            <person name="Liu Y."/>
            <person name="Xu W."/>
            <person name="Pan J."/>
            <person name="Luo Z.H."/>
            <person name="Li M."/>
        </authorList>
    </citation>
    <scope>NUCLEOTIDE SEQUENCE [LARGE SCALE GENOMIC DNA]</scope>
    <source>
        <strain evidence="7">HyVt-483</strain>
    </source>
</reference>
<dbReference type="EC" id="3.5.1.28" evidence="2"/>
<dbReference type="InterPro" id="IPR002508">
    <property type="entry name" value="MurNAc-LAA_cat"/>
</dbReference>
<evidence type="ECO:0000256" key="4">
    <source>
        <dbReference type="SAM" id="MobiDB-lite"/>
    </source>
</evidence>
<keyword evidence="5" id="KW-0732">Signal</keyword>
<sequence>MRILALLAGVLLLLSLSAHALSPSEKALVAAKKELERFSRSPHQQRYRRYWIRVINRFRRVYLRYPESPEAPKALLWTARLYRNLYGYSHRRQDLEEALRRYRMIWVHYPESPLADDALYEAAQIYRQLLQDPVRARELEVLIRKRYPHGDMAQKLKSPPPSPPKPRKEPRSSPSEEMATVKGIRHWSGEDYSRVVVDLTAPVSFEDHALRASQGKPPRVFVDLRPSRLSPYLRPEIPIRDGLLTRVRLGQYRPDTVRVVLDLKSLTSYRAFYLSHPPRVVIDLLGEEKKTRPPAASTGQKPRPPPGKACYSLAQQLGLKVRRIVIDPGHGGHDPGALGLYGLREKDITLRVSRYLARELRKRLGCEVILTRNRDVFVPLIKRSALANMKRGDLFISVHVNASPNRRAHGIETYYLSFTTDPEAMRVAAMENAISRHSLSELQSLLKKILRNTKIQESRTLAREIQKHLVARLSRRYRGVKDLGVKKAPFVVLIGTRMPAVLVEISFITNPTEARRLRSDRYLQEVARGIADGIQAYIRRMELASS</sequence>
<feature type="chain" id="PRO_5028422198" description="N-acetylmuramoyl-L-alanine amidase" evidence="5">
    <location>
        <begin position="21"/>
        <end position="546"/>
    </location>
</feature>
<feature type="domain" description="MurNAc-LAA" evidence="6">
    <location>
        <begin position="384"/>
        <end position="535"/>
    </location>
</feature>
<evidence type="ECO:0000259" key="6">
    <source>
        <dbReference type="SMART" id="SM00646"/>
    </source>
</evidence>
<dbReference type="GO" id="GO:0009253">
    <property type="term" value="P:peptidoglycan catabolic process"/>
    <property type="evidence" value="ECO:0007669"/>
    <property type="project" value="InterPro"/>
</dbReference>
<name>A0A7C3CK03_9BACT</name>
<evidence type="ECO:0000256" key="2">
    <source>
        <dbReference type="ARBA" id="ARBA00011901"/>
    </source>
</evidence>
<dbReference type="Gene3D" id="3.40.630.40">
    <property type="entry name" value="Zn-dependent exopeptidases"/>
    <property type="match status" value="1"/>
</dbReference>
<evidence type="ECO:0000313" key="7">
    <source>
        <dbReference type="EMBL" id="HFC97396.1"/>
    </source>
</evidence>
<dbReference type="Pfam" id="PF11741">
    <property type="entry name" value="AMIN"/>
    <property type="match status" value="1"/>
</dbReference>
<dbReference type="CDD" id="cd02696">
    <property type="entry name" value="MurNAc-LAA"/>
    <property type="match status" value="1"/>
</dbReference>
<evidence type="ECO:0000256" key="1">
    <source>
        <dbReference type="ARBA" id="ARBA00001561"/>
    </source>
</evidence>
<evidence type="ECO:0000256" key="5">
    <source>
        <dbReference type="SAM" id="SignalP"/>
    </source>
</evidence>
<dbReference type="InterPro" id="IPR050695">
    <property type="entry name" value="N-acetylmuramoyl_amidase_3"/>
</dbReference>
<dbReference type="Gene3D" id="1.25.40.10">
    <property type="entry name" value="Tetratricopeptide repeat domain"/>
    <property type="match status" value="1"/>
</dbReference>
<gene>
    <name evidence="7" type="ORF">ENJ40_02910</name>
</gene>
<organism evidence="7">
    <name type="scientific">Thermosulfurimonas dismutans</name>
    <dbReference type="NCBI Taxonomy" id="999894"/>
    <lineage>
        <taxon>Bacteria</taxon>
        <taxon>Pseudomonadati</taxon>
        <taxon>Thermodesulfobacteriota</taxon>
        <taxon>Thermodesulfobacteria</taxon>
        <taxon>Thermodesulfobacteriales</taxon>
        <taxon>Thermodesulfobacteriaceae</taxon>
        <taxon>Thermosulfurimonas</taxon>
    </lineage>
</organism>
<accession>A0A7C3CK03</accession>
<dbReference type="InterPro" id="IPR021731">
    <property type="entry name" value="AMIN_dom"/>
</dbReference>
<dbReference type="InterPro" id="IPR011990">
    <property type="entry name" value="TPR-like_helical_dom_sf"/>
</dbReference>
<dbReference type="Gene3D" id="2.60.40.3500">
    <property type="match status" value="1"/>
</dbReference>
<dbReference type="PANTHER" id="PTHR30404:SF0">
    <property type="entry name" value="N-ACETYLMURAMOYL-L-ALANINE AMIDASE AMIC"/>
    <property type="match status" value="1"/>
</dbReference>
<dbReference type="GO" id="GO:0030288">
    <property type="term" value="C:outer membrane-bounded periplasmic space"/>
    <property type="evidence" value="ECO:0007669"/>
    <property type="project" value="TreeGrafter"/>
</dbReference>
<comment type="catalytic activity">
    <reaction evidence="1">
        <text>Hydrolyzes the link between N-acetylmuramoyl residues and L-amino acid residues in certain cell-wall glycopeptides.</text>
        <dbReference type="EC" id="3.5.1.28"/>
    </reaction>
</comment>
<keyword evidence="3" id="KW-0378">Hydrolase</keyword>